<sequence length="165" mass="18953">MAFPDDLLAPDETVAHRFRPHLVIVVRAALRAVFFIILVSLLLGAMVHMTPGWTVALMFFWFLCIASVAQAVSAWLSTSYCLTSQRVIWRTGFIRHNTVEIPLVKLDHINVNESLIGRFLRYGDITLNSASFKGEIVWRAVPEVKDVRKHLTRLRHEDQQRQTLM</sequence>
<proteinExistence type="predicted"/>
<dbReference type="AlphaFoldDB" id="A0A543AVY6"/>
<keyword evidence="1" id="KW-1133">Transmembrane helix</keyword>
<protein>
    <submittedName>
        <fullName evidence="3">PH (Pleckstrin Homology) domain-containing protein</fullName>
    </submittedName>
</protein>
<comment type="caution">
    <text evidence="3">The sequence shown here is derived from an EMBL/GenBank/DDBJ whole genome shotgun (WGS) entry which is preliminary data.</text>
</comment>
<dbReference type="RefSeq" id="WP_170183260.1">
    <property type="nucleotide sequence ID" value="NZ_JBHTGS010000001.1"/>
</dbReference>
<dbReference type="InParanoid" id="A0A543AVY6"/>
<organism evidence="3 4">
    <name type="scientific">Stackebrandtia endophytica</name>
    <dbReference type="NCBI Taxonomy" id="1496996"/>
    <lineage>
        <taxon>Bacteria</taxon>
        <taxon>Bacillati</taxon>
        <taxon>Actinomycetota</taxon>
        <taxon>Actinomycetes</taxon>
        <taxon>Glycomycetales</taxon>
        <taxon>Glycomycetaceae</taxon>
        <taxon>Stackebrandtia</taxon>
    </lineage>
</organism>
<name>A0A543AVY6_9ACTN</name>
<dbReference type="PANTHER" id="PTHR37938">
    <property type="entry name" value="BLL0215 PROTEIN"/>
    <property type="match status" value="1"/>
</dbReference>
<gene>
    <name evidence="3" type="ORF">FB566_2285</name>
</gene>
<dbReference type="Pfam" id="PF03703">
    <property type="entry name" value="bPH_2"/>
    <property type="match status" value="1"/>
</dbReference>
<evidence type="ECO:0000259" key="2">
    <source>
        <dbReference type="Pfam" id="PF03703"/>
    </source>
</evidence>
<keyword evidence="4" id="KW-1185">Reference proteome</keyword>
<keyword evidence="1" id="KW-0812">Transmembrane</keyword>
<dbReference type="EMBL" id="VFOW01000001">
    <property type="protein sequence ID" value="TQL76748.1"/>
    <property type="molecule type" value="Genomic_DNA"/>
</dbReference>
<dbReference type="InterPro" id="IPR005182">
    <property type="entry name" value="YdbS-like_PH"/>
</dbReference>
<dbReference type="PANTHER" id="PTHR37938:SF1">
    <property type="entry name" value="BLL0215 PROTEIN"/>
    <property type="match status" value="1"/>
</dbReference>
<feature type="domain" description="YdbS-like PH" evidence="2">
    <location>
        <begin position="75"/>
        <end position="151"/>
    </location>
</feature>
<reference evidence="3 4" key="1">
    <citation type="submission" date="2019-06" db="EMBL/GenBank/DDBJ databases">
        <title>Sequencing the genomes of 1000 actinobacteria strains.</title>
        <authorList>
            <person name="Klenk H.-P."/>
        </authorList>
    </citation>
    <scope>NUCLEOTIDE SEQUENCE [LARGE SCALE GENOMIC DNA]</scope>
    <source>
        <strain evidence="3 4">DSM 45928</strain>
    </source>
</reference>
<evidence type="ECO:0000256" key="1">
    <source>
        <dbReference type="SAM" id="Phobius"/>
    </source>
</evidence>
<evidence type="ECO:0000313" key="4">
    <source>
        <dbReference type="Proteomes" id="UP000317043"/>
    </source>
</evidence>
<keyword evidence="1" id="KW-0472">Membrane</keyword>
<evidence type="ECO:0000313" key="3">
    <source>
        <dbReference type="EMBL" id="TQL76748.1"/>
    </source>
</evidence>
<feature type="transmembrane region" description="Helical" evidence="1">
    <location>
        <begin position="28"/>
        <end position="47"/>
    </location>
</feature>
<dbReference type="Proteomes" id="UP000317043">
    <property type="component" value="Unassembled WGS sequence"/>
</dbReference>
<feature type="transmembrane region" description="Helical" evidence="1">
    <location>
        <begin position="53"/>
        <end position="76"/>
    </location>
</feature>
<accession>A0A543AVY6</accession>